<dbReference type="RefSeq" id="WP_342769949.1">
    <property type="nucleotide sequence ID" value="NZ_CALFQU010000026.1"/>
</dbReference>
<evidence type="ECO:0000256" key="3">
    <source>
        <dbReference type="ARBA" id="ARBA00006870"/>
    </source>
</evidence>
<evidence type="ECO:0000256" key="7">
    <source>
        <dbReference type="ARBA" id="ARBA00022989"/>
    </source>
</evidence>
<evidence type="ECO:0000256" key="4">
    <source>
        <dbReference type="ARBA" id="ARBA00022475"/>
    </source>
</evidence>
<dbReference type="GO" id="GO:0005886">
    <property type="term" value="C:plasma membrane"/>
    <property type="evidence" value="ECO:0007669"/>
    <property type="project" value="UniProtKB-SubCell"/>
</dbReference>
<comment type="caution">
    <text evidence="12">The sequence shown here is derived from an EMBL/GenBank/DDBJ whole genome shotgun (WGS) entry which is preliminary data.</text>
</comment>
<evidence type="ECO:0000256" key="11">
    <source>
        <dbReference type="SAM" id="Phobius"/>
    </source>
</evidence>
<keyword evidence="7 11" id="KW-1133">Transmembrane helix</keyword>
<feature type="transmembrane region" description="Helical" evidence="11">
    <location>
        <begin position="96"/>
        <end position="114"/>
    </location>
</feature>
<accession>A0A3N2D1R0</accession>
<feature type="transmembrane region" description="Helical" evidence="11">
    <location>
        <begin position="12"/>
        <end position="36"/>
    </location>
</feature>
<comment type="subcellular location">
    <subcellularLocation>
        <location evidence="2">Cell membrane</location>
        <topology evidence="2">Multi-pass membrane protein</topology>
    </subcellularLocation>
</comment>
<dbReference type="GO" id="GO:0004129">
    <property type="term" value="F:cytochrome-c oxidase activity"/>
    <property type="evidence" value="ECO:0007669"/>
    <property type="project" value="UniProtKB-EC"/>
</dbReference>
<dbReference type="EC" id="7.1.1.9" evidence="10"/>
<keyword evidence="6 10" id="KW-1278">Translocase</keyword>
<feature type="transmembrane region" description="Helical" evidence="11">
    <location>
        <begin position="42"/>
        <end position="63"/>
    </location>
</feature>
<dbReference type="EMBL" id="RKHQ01000002">
    <property type="protein sequence ID" value="ROR93707.1"/>
    <property type="molecule type" value="Genomic_DNA"/>
</dbReference>
<evidence type="ECO:0000256" key="5">
    <source>
        <dbReference type="ARBA" id="ARBA00022692"/>
    </source>
</evidence>
<dbReference type="GO" id="GO:0022900">
    <property type="term" value="P:electron transport chain"/>
    <property type="evidence" value="ECO:0007669"/>
    <property type="project" value="InterPro"/>
</dbReference>
<keyword evidence="4 10" id="KW-1003">Cell membrane</keyword>
<dbReference type="AlphaFoldDB" id="A0A3N2D1R0"/>
<evidence type="ECO:0000256" key="9">
    <source>
        <dbReference type="ARBA" id="ARBA00047816"/>
    </source>
</evidence>
<comment type="similarity">
    <text evidence="3 10">Belongs to the cytochrome c oxidase bacterial subunit CtaF family.</text>
</comment>
<evidence type="ECO:0000256" key="1">
    <source>
        <dbReference type="ARBA" id="ARBA00002536"/>
    </source>
</evidence>
<reference evidence="12 13" key="1">
    <citation type="submission" date="2018-11" db="EMBL/GenBank/DDBJ databases">
        <title>Sequencing the genomes of 1000 actinobacteria strains.</title>
        <authorList>
            <person name="Klenk H.-P."/>
        </authorList>
    </citation>
    <scope>NUCLEOTIDE SEQUENCE [LARGE SCALE GENOMIC DNA]</scope>
    <source>
        <strain evidence="12 13">DSM 13521</strain>
    </source>
</reference>
<comment type="catalytic activity">
    <reaction evidence="9 10">
        <text>4 Fe(II)-[cytochrome c] + O2 + 8 H(+)(in) = 4 Fe(III)-[cytochrome c] + 2 H2O + 4 H(+)(out)</text>
        <dbReference type="Rhea" id="RHEA:11436"/>
        <dbReference type="Rhea" id="RHEA-COMP:10350"/>
        <dbReference type="Rhea" id="RHEA-COMP:14399"/>
        <dbReference type="ChEBI" id="CHEBI:15377"/>
        <dbReference type="ChEBI" id="CHEBI:15378"/>
        <dbReference type="ChEBI" id="CHEBI:15379"/>
        <dbReference type="ChEBI" id="CHEBI:29033"/>
        <dbReference type="ChEBI" id="CHEBI:29034"/>
        <dbReference type="EC" id="7.1.1.9"/>
    </reaction>
</comment>
<organism evidence="12 13">
    <name type="scientific">Salana multivorans</name>
    <dbReference type="NCBI Taxonomy" id="120377"/>
    <lineage>
        <taxon>Bacteria</taxon>
        <taxon>Bacillati</taxon>
        <taxon>Actinomycetota</taxon>
        <taxon>Actinomycetes</taxon>
        <taxon>Micrococcales</taxon>
        <taxon>Beutenbergiaceae</taxon>
        <taxon>Salana</taxon>
    </lineage>
</organism>
<dbReference type="Pfam" id="PF12270">
    <property type="entry name" value="Cyt_c_ox_IV"/>
    <property type="match status" value="1"/>
</dbReference>
<evidence type="ECO:0000256" key="6">
    <source>
        <dbReference type="ARBA" id="ARBA00022967"/>
    </source>
</evidence>
<keyword evidence="13" id="KW-1185">Reference proteome</keyword>
<evidence type="ECO:0000256" key="8">
    <source>
        <dbReference type="ARBA" id="ARBA00023136"/>
    </source>
</evidence>
<evidence type="ECO:0000313" key="13">
    <source>
        <dbReference type="Proteomes" id="UP000275356"/>
    </source>
</evidence>
<comment type="subunit">
    <text evidence="10">Associates with subunits I, II and III to form cytochrome c oxidase.</text>
</comment>
<dbReference type="Proteomes" id="UP000275356">
    <property type="component" value="Unassembled WGS sequence"/>
</dbReference>
<feature type="transmembrane region" description="Helical" evidence="11">
    <location>
        <begin position="120"/>
        <end position="138"/>
    </location>
</feature>
<evidence type="ECO:0000313" key="12">
    <source>
        <dbReference type="EMBL" id="ROR93707.1"/>
    </source>
</evidence>
<comment type="function">
    <text evidence="1 10">Part of cytochrome c oxidase, its function is unknown.</text>
</comment>
<dbReference type="PIRSF" id="PIRSF017385">
    <property type="entry name" value="CtaF"/>
    <property type="match status" value="1"/>
</dbReference>
<gene>
    <name evidence="12" type="ORF">EDD28_3129</name>
</gene>
<sequence>MSTKPKRQRPPMFTETLVFLALVPFFAIVAVVYGQLTGYAEPVGFVGVLMLGGLAGLTGFFLWMTGRRIDPRPEDSLTGNIAEGAGDYGEFSPHSWWPLVLGIAAAIVFLGVAVGWWVCVFGVVLGIIGLVGLIFEFSRGQHAH</sequence>
<evidence type="ECO:0000256" key="10">
    <source>
        <dbReference type="PIRNR" id="PIRNR017385"/>
    </source>
</evidence>
<keyword evidence="5 11" id="KW-0812">Transmembrane</keyword>
<evidence type="ECO:0000256" key="2">
    <source>
        <dbReference type="ARBA" id="ARBA00004651"/>
    </source>
</evidence>
<keyword evidence="8 10" id="KW-0472">Membrane</keyword>
<protein>
    <recommendedName>
        <fullName evidence="10">Cytochrome c oxidase polypeptide 4</fullName>
        <ecNumber evidence="10">7.1.1.9</ecNumber>
    </recommendedName>
    <alternativeName>
        <fullName evidence="10">Cytochrome aa3 subunit 4</fullName>
    </alternativeName>
    <alternativeName>
        <fullName evidence="10">Cytochrome c oxidase polypeptide IV</fullName>
    </alternativeName>
</protein>
<name>A0A3N2D1R0_9MICO</name>
<dbReference type="InterPro" id="IPR021050">
    <property type="entry name" value="Cyt_c_oxidase_su4_actinobac"/>
</dbReference>
<proteinExistence type="inferred from homology"/>